<evidence type="ECO:0000256" key="3">
    <source>
        <dbReference type="ARBA" id="ARBA00023082"/>
    </source>
</evidence>
<keyword evidence="5" id="KW-0804">Transcription</keyword>
<dbReference type="Gene3D" id="1.10.10.10">
    <property type="entry name" value="Winged helix-like DNA-binding domain superfamily/Winged helix DNA-binding domain"/>
    <property type="match status" value="1"/>
</dbReference>
<dbReference type="RefSeq" id="WP_013664110.1">
    <property type="nucleotide sequence ID" value="NZ_JBHLWO010000001.1"/>
</dbReference>
<dbReference type="PANTHER" id="PTHR43133">
    <property type="entry name" value="RNA POLYMERASE ECF-TYPE SIGMA FACTO"/>
    <property type="match status" value="1"/>
</dbReference>
<name>A0ABV6HD89_9SPHI</name>
<dbReference type="SUPFAM" id="SSF88659">
    <property type="entry name" value="Sigma3 and sigma4 domains of RNA polymerase sigma factors"/>
    <property type="match status" value="1"/>
</dbReference>
<sequence>MSGSILDELFEHSKAGDSVAFTSLYRDTWQKLYQLAFRKTQDEEEAKDIVQDIYIQLWQKKENIHIQGSVEAYLYSMTKYELVRRMQRSLKDEAHRFDYRQLIDTLTHADDQQLFAEELEAQLKKEVDALPTKQQHIYRLHQEDNLSTEEIAQELGLAEQTVKNQLGHAKRKIRLAIKDHMLSVIFFF</sequence>
<dbReference type="EMBL" id="JBHLWO010000001">
    <property type="protein sequence ID" value="MFC0316865.1"/>
    <property type="molecule type" value="Genomic_DNA"/>
</dbReference>
<dbReference type="InterPro" id="IPR036388">
    <property type="entry name" value="WH-like_DNA-bd_sf"/>
</dbReference>
<keyword evidence="9" id="KW-1185">Reference proteome</keyword>
<dbReference type="InterPro" id="IPR007627">
    <property type="entry name" value="RNA_pol_sigma70_r2"/>
</dbReference>
<keyword evidence="2" id="KW-0805">Transcription regulation</keyword>
<accession>A0ABV6HD89</accession>
<dbReference type="Gene3D" id="1.10.1740.10">
    <property type="match status" value="1"/>
</dbReference>
<dbReference type="SUPFAM" id="SSF88946">
    <property type="entry name" value="Sigma2 domain of RNA polymerase sigma factors"/>
    <property type="match status" value="1"/>
</dbReference>
<keyword evidence="3" id="KW-0731">Sigma factor</keyword>
<evidence type="ECO:0000313" key="9">
    <source>
        <dbReference type="Proteomes" id="UP001589774"/>
    </source>
</evidence>
<keyword evidence="4" id="KW-0238">DNA-binding</keyword>
<feature type="domain" description="RNA polymerase sigma factor 70 region 4 type 2" evidence="7">
    <location>
        <begin position="122"/>
        <end position="173"/>
    </location>
</feature>
<evidence type="ECO:0000256" key="2">
    <source>
        <dbReference type="ARBA" id="ARBA00023015"/>
    </source>
</evidence>
<evidence type="ECO:0000256" key="1">
    <source>
        <dbReference type="ARBA" id="ARBA00010641"/>
    </source>
</evidence>
<evidence type="ECO:0000259" key="6">
    <source>
        <dbReference type="Pfam" id="PF04542"/>
    </source>
</evidence>
<proteinExistence type="inferred from homology"/>
<protein>
    <submittedName>
        <fullName evidence="8">RNA polymerase sigma factor</fullName>
    </submittedName>
</protein>
<comment type="caution">
    <text evidence="8">The sequence shown here is derived from an EMBL/GenBank/DDBJ whole genome shotgun (WGS) entry which is preliminary data.</text>
</comment>
<gene>
    <name evidence="8" type="ORF">ACFFI0_01045</name>
</gene>
<dbReference type="InterPro" id="IPR013325">
    <property type="entry name" value="RNA_pol_sigma_r2"/>
</dbReference>
<dbReference type="PANTHER" id="PTHR43133:SF8">
    <property type="entry name" value="RNA POLYMERASE SIGMA FACTOR HI_1459-RELATED"/>
    <property type="match status" value="1"/>
</dbReference>
<evidence type="ECO:0000256" key="5">
    <source>
        <dbReference type="ARBA" id="ARBA00023163"/>
    </source>
</evidence>
<comment type="similarity">
    <text evidence="1">Belongs to the sigma-70 factor family. ECF subfamily.</text>
</comment>
<dbReference type="InterPro" id="IPR014284">
    <property type="entry name" value="RNA_pol_sigma-70_dom"/>
</dbReference>
<dbReference type="InterPro" id="IPR039425">
    <property type="entry name" value="RNA_pol_sigma-70-like"/>
</dbReference>
<evidence type="ECO:0000256" key="4">
    <source>
        <dbReference type="ARBA" id="ARBA00023125"/>
    </source>
</evidence>
<dbReference type="Proteomes" id="UP001589774">
    <property type="component" value="Unassembled WGS sequence"/>
</dbReference>
<dbReference type="Pfam" id="PF04542">
    <property type="entry name" value="Sigma70_r2"/>
    <property type="match status" value="1"/>
</dbReference>
<dbReference type="NCBIfam" id="TIGR02937">
    <property type="entry name" value="sigma70-ECF"/>
    <property type="match status" value="1"/>
</dbReference>
<dbReference type="InterPro" id="IPR013324">
    <property type="entry name" value="RNA_pol_sigma_r3/r4-like"/>
</dbReference>
<organism evidence="8 9">
    <name type="scientific">Olivibacter oleidegradans</name>
    <dbReference type="NCBI Taxonomy" id="760123"/>
    <lineage>
        <taxon>Bacteria</taxon>
        <taxon>Pseudomonadati</taxon>
        <taxon>Bacteroidota</taxon>
        <taxon>Sphingobacteriia</taxon>
        <taxon>Sphingobacteriales</taxon>
        <taxon>Sphingobacteriaceae</taxon>
        <taxon>Olivibacter</taxon>
    </lineage>
</organism>
<dbReference type="InterPro" id="IPR013249">
    <property type="entry name" value="RNA_pol_sigma70_r4_t2"/>
</dbReference>
<reference evidence="8 9" key="1">
    <citation type="submission" date="2024-09" db="EMBL/GenBank/DDBJ databases">
        <authorList>
            <person name="Sun Q."/>
            <person name="Mori K."/>
        </authorList>
    </citation>
    <scope>NUCLEOTIDE SEQUENCE [LARGE SCALE GENOMIC DNA]</scope>
    <source>
        <strain evidence="8 9">CCM 7765</strain>
    </source>
</reference>
<evidence type="ECO:0000313" key="8">
    <source>
        <dbReference type="EMBL" id="MFC0316865.1"/>
    </source>
</evidence>
<evidence type="ECO:0000259" key="7">
    <source>
        <dbReference type="Pfam" id="PF08281"/>
    </source>
</evidence>
<dbReference type="Pfam" id="PF08281">
    <property type="entry name" value="Sigma70_r4_2"/>
    <property type="match status" value="1"/>
</dbReference>
<feature type="domain" description="RNA polymerase sigma-70 region 2" evidence="6">
    <location>
        <begin position="24"/>
        <end position="88"/>
    </location>
</feature>
<dbReference type="CDD" id="cd06171">
    <property type="entry name" value="Sigma70_r4"/>
    <property type="match status" value="1"/>
</dbReference>